<feature type="signal peptide" evidence="1">
    <location>
        <begin position="1"/>
        <end position="20"/>
    </location>
</feature>
<name>A0A8J3GCH6_9BACT</name>
<comment type="caution">
    <text evidence="2">The sequence shown here is derived from an EMBL/GenBank/DDBJ whole genome shotgun (WGS) entry which is preliminary data.</text>
</comment>
<keyword evidence="1" id="KW-0732">Signal</keyword>
<organism evidence="2 3">
    <name type="scientific">Cerasicoccus arenae</name>
    <dbReference type="NCBI Taxonomy" id="424488"/>
    <lineage>
        <taxon>Bacteria</taxon>
        <taxon>Pseudomonadati</taxon>
        <taxon>Verrucomicrobiota</taxon>
        <taxon>Opitutia</taxon>
        <taxon>Puniceicoccales</taxon>
        <taxon>Cerasicoccaceae</taxon>
        <taxon>Cerasicoccus</taxon>
    </lineage>
</organism>
<evidence type="ECO:0000313" key="2">
    <source>
        <dbReference type="EMBL" id="GHB94266.1"/>
    </source>
</evidence>
<evidence type="ECO:0000313" key="3">
    <source>
        <dbReference type="Proteomes" id="UP000642829"/>
    </source>
</evidence>
<reference evidence="2" key="1">
    <citation type="journal article" date="2014" name="Int. J. Syst. Evol. Microbiol.">
        <title>Complete genome sequence of Corynebacterium casei LMG S-19264T (=DSM 44701T), isolated from a smear-ripened cheese.</title>
        <authorList>
            <consortium name="US DOE Joint Genome Institute (JGI-PGF)"/>
            <person name="Walter F."/>
            <person name="Albersmeier A."/>
            <person name="Kalinowski J."/>
            <person name="Ruckert C."/>
        </authorList>
    </citation>
    <scope>NUCLEOTIDE SEQUENCE</scope>
    <source>
        <strain evidence="2">KCTC 12870</strain>
    </source>
</reference>
<proteinExistence type="predicted"/>
<protein>
    <submittedName>
        <fullName evidence="2">Uncharacterized protein</fullName>
    </submittedName>
</protein>
<dbReference type="AlphaFoldDB" id="A0A8J3GCH6"/>
<evidence type="ECO:0000256" key="1">
    <source>
        <dbReference type="SAM" id="SignalP"/>
    </source>
</evidence>
<dbReference type="EMBL" id="BMXG01000003">
    <property type="protein sequence ID" value="GHB94266.1"/>
    <property type="molecule type" value="Genomic_DNA"/>
</dbReference>
<accession>A0A8J3GCH6</accession>
<keyword evidence="3" id="KW-1185">Reference proteome</keyword>
<dbReference type="Proteomes" id="UP000642829">
    <property type="component" value="Unassembled WGS sequence"/>
</dbReference>
<dbReference type="RefSeq" id="WP_189512001.1">
    <property type="nucleotide sequence ID" value="NZ_BMXG01000003.1"/>
</dbReference>
<reference evidence="2" key="2">
    <citation type="submission" date="2020-09" db="EMBL/GenBank/DDBJ databases">
        <authorList>
            <person name="Sun Q."/>
            <person name="Kim S."/>
        </authorList>
    </citation>
    <scope>NUCLEOTIDE SEQUENCE</scope>
    <source>
        <strain evidence="2">KCTC 12870</strain>
    </source>
</reference>
<sequence length="170" mass="18583">MKAFVSILTFFLLTSIVAEAAADRVVARTKRINMLKNAQEQIDISDPALLEELPQVRYPFEFAPEAEKVVVVQTETAAPPPPKEITKDEVLERIAPSLNPSGIIFKEGKGVLILPKGLLPDGSAIKVNYGGKPYLIKVTDVTSDSYTLRLDETSLVRQFDAGSGRGVTRD</sequence>
<gene>
    <name evidence="2" type="ORF">GCM10007047_07430</name>
</gene>
<feature type="chain" id="PRO_5035327583" evidence="1">
    <location>
        <begin position="21"/>
        <end position="170"/>
    </location>
</feature>